<dbReference type="PANTHER" id="PTHR43649:SF33">
    <property type="entry name" value="POLYGALACTURONAN_RHAMNOGALACTURONAN-BINDING PROTEIN YTCQ"/>
    <property type="match status" value="1"/>
</dbReference>
<reference evidence="10 11" key="1">
    <citation type="submission" date="2016-10" db="EMBL/GenBank/DDBJ databases">
        <title>Paenibacillus species isolates.</title>
        <authorList>
            <person name="Beno S.M."/>
        </authorList>
    </citation>
    <scope>NUCLEOTIDE SEQUENCE [LARGE SCALE GENOMIC DNA]</scope>
    <source>
        <strain evidence="10 11">FSL H7-0604</strain>
    </source>
</reference>
<evidence type="ECO:0000259" key="9">
    <source>
        <dbReference type="PROSITE" id="PS50949"/>
    </source>
</evidence>
<evidence type="ECO:0000256" key="4">
    <source>
        <dbReference type="ARBA" id="ARBA00023125"/>
    </source>
</evidence>
<dbReference type="InterPro" id="IPR000524">
    <property type="entry name" value="Tscrpt_reg_HTH_GntR"/>
</dbReference>
<dbReference type="Pfam" id="PF01547">
    <property type="entry name" value="SBP_bac_1"/>
    <property type="match status" value="1"/>
</dbReference>
<dbReference type="GO" id="GO:0003677">
    <property type="term" value="F:DNA binding"/>
    <property type="evidence" value="ECO:0007669"/>
    <property type="project" value="UniProtKB-KW"/>
</dbReference>
<evidence type="ECO:0000256" key="3">
    <source>
        <dbReference type="ARBA" id="ARBA00023015"/>
    </source>
</evidence>
<dbReference type="InterPro" id="IPR036390">
    <property type="entry name" value="WH_DNA-bd_sf"/>
</dbReference>
<keyword evidence="5" id="KW-0472">Membrane</keyword>
<dbReference type="GO" id="GO:0003700">
    <property type="term" value="F:DNA-binding transcription factor activity"/>
    <property type="evidence" value="ECO:0007669"/>
    <property type="project" value="InterPro"/>
</dbReference>
<keyword evidence="8" id="KW-0449">Lipoprotein</keyword>
<dbReference type="InterPro" id="IPR050490">
    <property type="entry name" value="Bact_solute-bd_prot1"/>
</dbReference>
<keyword evidence="2" id="KW-0732">Signal</keyword>
<dbReference type="CDD" id="cd07377">
    <property type="entry name" value="WHTH_GntR"/>
    <property type="match status" value="1"/>
</dbReference>
<accession>A0A1R0XDX8</accession>
<dbReference type="RefSeq" id="WP_036689350.1">
    <property type="nucleotide sequence ID" value="NZ_MKQP01000014.1"/>
</dbReference>
<keyword evidence="4" id="KW-0238">DNA-binding</keyword>
<evidence type="ECO:0000256" key="8">
    <source>
        <dbReference type="ARBA" id="ARBA00023288"/>
    </source>
</evidence>
<keyword evidence="1" id="KW-1003">Cell membrane</keyword>
<feature type="domain" description="HTH gntR-type" evidence="9">
    <location>
        <begin position="11"/>
        <end position="79"/>
    </location>
</feature>
<dbReference type="EMBL" id="MKQP01000014">
    <property type="protein sequence ID" value="OMD33285.1"/>
    <property type="molecule type" value="Genomic_DNA"/>
</dbReference>
<keyword evidence="6" id="KW-0564">Palmitate</keyword>
<gene>
    <name evidence="10" type="ORF">BJP51_13100</name>
</gene>
<dbReference type="PROSITE" id="PS50949">
    <property type="entry name" value="HTH_GNTR"/>
    <property type="match status" value="1"/>
</dbReference>
<dbReference type="PANTHER" id="PTHR43649">
    <property type="entry name" value="ARABINOSE-BINDING PROTEIN-RELATED"/>
    <property type="match status" value="1"/>
</dbReference>
<dbReference type="AlphaFoldDB" id="A0A1R0XDX8"/>
<comment type="caution">
    <text evidence="10">The sequence shown here is derived from an EMBL/GenBank/DDBJ whole genome shotgun (WGS) entry which is preliminary data.</text>
</comment>
<keyword evidence="3" id="KW-0805">Transcription regulation</keyword>
<protein>
    <recommendedName>
        <fullName evidence="9">HTH gntR-type domain-containing protein</fullName>
    </recommendedName>
</protein>
<evidence type="ECO:0000256" key="6">
    <source>
        <dbReference type="ARBA" id="ARBA00023139"/>
    </source>
</evidence>
<evidence type="ECO:0000313" key="11">
    <source>
        <dbReference type="Proteomes" id="UP000187465"/>
    </source>
</evidence>
<dbReference type="Pfam" id="PF00392">
    <property type="entry name" value="GntR"/>
    <property type="match status" value="1"/>
</dbReference>
<proteinExistence type="predicted"/>
<dbReference type="SUPFAM" id="SSF46785">
    <property type="entry name" value="Winged helix' DNA-binding domain"/>
    <property type="match status" value="1"/>
</dbReference>
<dbReference type="Proteomes" id="UP000187465">
    <property type="component" value="Unassembled WGS sequence"/>
</dbReference>
<sequence length="469" mass="54092">MQKRNSRKFFRIRLEEMIQTLRHEIHSGSIAIGSYLPSESDLEVRFGLSNASVRNGLKVLVDEGLIEKIPRVGNRVIPPVEEGRTTIKFGYVNTIPKLVEMQELLNEFGKRYPHIDVQPLELSSGNYSTSLKEYLQSEIMDVVLMNNNNYQDFLEQGCTELLEPMEEQPDTYRFLSDPFRYGDHNRVRPFIYSPVVLCYNKQHFKEAGVSPPDSSWTWDDLFANGRKVAEGHDWYGFYFYLPSRNRWPLFLLQSGTTFAAEQDDEGKYRFSGSKLLDSLGTIRKLIGMKDVFPAVLSESDADAEALFLQGKVSMIMTTYYFLNQLRQSDLAFDIAPLPRLQNADTLLIINGLAVNSKSQNKDASMLLVDFLTSHEAQLIIRRKTLNIAANRLVMDWEGEEVGYRPARFQLYREIFPTYRLVTELGLSNLQLKEIQRDIMMFVSGLLDNDELCRRLEEILNTVNQETQHS</sequence>
<dbReference type="InterPro" id="IPR006059">
    <property type="entry name" value="SBP"/>
</dbReference>
<evidence type="ECO:0000256" key="5">
    <source>
        <dbReference type="ARBA" id="ARBA00023136"/>
    </source>
</evidence>
<name>A0A1R0XDX8_9BACL</name>
<keyword evidence="7" id="KW-0804">Transcription</keyword>
<evidence type="ECO:0000256" key="7">
    <source>
        <dbReference type="ARBA" id="ARBA00023163"/>
    </source>
</evidence>
<evidence type="ECO:0000256" key="2">
    <source>
        <dbReference type="ARBA" id="ARBA00022729"/>
    </source>
</evidence>
<dbReference type="Gene3D" id="3.40.190.10">
    <property type="entry name" value="Periplasmic binding protein-like II"/>
    <property type="match status" value="1"/>
</dbReference>
<evidence type="ECO:0000256" key="1">
    <source>
        <dbReference type="ARBA" id="ARBA00022475"/>
    </source>
</evidence>
<evidence type="ECO:0000313" key="10">
    <source>
        <dbReference type="EMBL" id="OMD33285.1"/>
    </source>
</evidence>
<dbReference type="Gene3D" id="1.10.10.10">
    <property type="entry name" value="Winged helix-like DNA-binding domain superfamily/Winged helix DNA-binding domain"/>
    <property type="match status" value="1"/>
</dbReference>
<dbReference type="SMART" id="SM00345">
    <property type="entry name" value="HTH_GNTR"/>
    <property type="match status" value="1"/>
</dbReference>
<dbReference type="InterPro" id="IPR036388">
    <property type="entry name" value="WH-like_DNA-bd_sf"/>
</dbReference>
<organism evidence="10 11">
    <name type="scientific">Paenibacillus odorifer</name>
    <dbReference type="NCBI Taxonomy" id="189426"/>
    <lineage>
        <taxon>Bacteria</taxon>
        <taxon>Bacillati</taxon>
        <taxon>Bacillota</taxon>
        <taxon>Bacilli</taxon>
        <taxon>Bacillales</taxon>
        <taxon>Paenibacillaceae</taxon>
        <taxon>Paenibacillus</taxon>
    </lineage>
</organism>
<dbReference type="SUPFAM" id="SSF53850">
    <property type="entry name" value="Periplasmic binding protein-like II"/>
    <property type="match status" value="1"/>
</dbReference>